<reference evidence="1 2" key="1">
    <citation type="submission" date="2021-02" db="EMBL/GenBank/DDBJ databases">
        <title>De Novo genome assembly of isolated myxobacteria.</title>
        <authorList>
            <person name="Stevens D.C."/>
        </authorList>
    </citation>
    <scope>NUCLEOTIDE SEQUENCE [LARGE SCALE GENOMIC DNA]</scope>
    <source>
        <strain evidence="2">SCPEA02</strain>
    </source>
</reference>
<name>A0ABX7NPW3_9BACT</name>
<dbReference type="Gene3D" id="3.30.460.10">
    <property type="entry name" value="Beta Polymerase, domain 2"/>
    <property type="match status" value="1"/>
</dbReference>
<dbReference type="InterPro" id="IPR007344">
    <property type="entry name" value="GrpB/CoaE"/>
</dbReference>
<organism evidence="1 2">
    <name type="scientific">Pyxidicoccus parkwayensis</name>
    <dbReference type="NCBI Taxonomy" id="2813578"/>
    <lineage>
        <taxon>Bacteria</taxon>
        <taxon>Pseudomonadati</taxon>
        <taxon>Myxococcota</taxon>
        <taxon>Myxococcia</taxon>
        <taxon>Myxococcales</taxon>
        <taxon>Cystobacterineae</taxon>
        <taxon>Myxococcaceae</taxon>
        <taxon>Pyxidicoccus</taxon>
    </lineage>
</organism>
<dbReference type="InterPro" id="IPR043519">
    <property type="entry name" value="NT_sf"/>
</dbReference>
<dbReference type="PANTHER" id="PTHR34822:SF1">
    <property type="entry name" value="GRPB FAMILY PROTEIN"/>
    <property type="match status" value="1"/>
</dbReference>
<sequence length="196" mass="22140">MSSGEEDTRKTTTEEELRAATLGELKPLTRPIVVSDYDPAWPALFEREAARVRATLGERVKCLEHVGSTSVPGLPAKPVIDLVLTVADSADEASYVPMMEAAGYVLRIREPHWFEHRLFKGPDTDINLHVFTEGCTEVGQMLLFRDWLRTHPEDLELYATTKRELAKREWKYVQNYADAKTDVVRQILARARAASG</sequence>
<keyword evidence="2" id="KW-1185">Reference proteome</keyword>
<dbReference type="Pfam" id="PF04229">
    <property type="entry name" value="GrpB"/>
    <property type="match status" value="1"/>
</dbReference>
<dbReference type="SUPFAM" id="SSF81301">
    <property type="entry name" value="Nucleotidyltransferase"/>
    <property type="match status" value="1"/>
</dbReference>
<evidence type="ECO:0000313" key="1">
    <source>
        <dbReference type="EMBL" id="QSQ19489.1"/>
    </source>
</evidence>
<dbReference type="EMBL" id="CP071090">
    <property type="protein sequence ID" value="QSQ19489.1"/>
    <property type="molecule type" value="Genomic_DNA"/>
</dbReference>
<dbReference type="PANTHER" id="PTHR34822">
    <property type="entry name" value="GRPB DOMAIN PROTEIN (AFU_ORTHOLOGUE AFUA_1G01530)"/>
    <property type="match status" value="1"/>
</dbReference>
<gene>
    <name evidence="1" type="ORF">JY651_29745</name>
</gene>
<protein>
    <submittedName>
        <fullName evidence="1">GrpB family protein</fullName>
    </submittedName>
</protein>
<proteinExistence type="predicted"/>
<dbReference type="RefSeq" id="WP_206721073.1">
    <property type="nucleotide sequence ID" value="NZ_CP071090.1"/>
</dbReference>
<dbReference type="Proteomes" id="UP000662747">
    <property type="component" value="Chromosome"/>
</dbReference>
<accession>A0ABX7NPW3</accession>
<evidence type="ECO:0000313" key="2">
    <source>
        <dbReference type="Proteomes" id="UP000662747"/>
    </source>
</evidence>